<feature type="transmembrane region" description="Helical" evidence="4">
    <location>
        <begin position="50"/>
        <end position="72"/>
    </location>
</feature>
<comment type="subcellular location">
    <subcellularLocation>
        <location evidence="1">Membrane</location>
        <topology evidence="1">Multi-pass membrane protein</topology>
    </subcellularLocation>
</comment>
<dbReference type="PANTHER" id="PTHR11360:SF287">
    <property type="entry name" value="MFS MONOCARBOXYLATE TRANSPORTER"/>
    <property type="match status" value="1"/>
</dbReference>
<dbReference type="SUPFAM" id="SSF103473">
    <property type="entry name" value="MFS general substrate transporter"/>
    <property type="match status" value="1"/>
</dbReference>
<dbReference type="GO" id="GO:0022857">
    <property type="term" value="F:transmembrane transporter activity"/>
    <property type="evidence" value="ECO:0007669"/>
    <property type="project" value="InterPro"/>
</dbReference>
<evidence type="ECO:0000256" key="2">
    <source>
        <dbReference type="ARBA" id="ARBA00006727"/>
    </source>
</evidence>
<feature type="transmembrane region" description="Helical" evidence="4">
    <location>
        <begin position="149"/>
        <end position="169"/>
    </location>
</feature>
<feature type="transmembrane region" description="Helical" evidence="4">
    <location>
        <begin position="124"/>
        <end position="143"/>
    </location>
</feature>
<evidence type="ECO:0000256" key="3">
    <source>
        <dbReference type="SAM" id="MobiDB-lite"/>
    </source>
</evidence>
<evidence type="ECO:0000256" key="4">
    <source>
        <dbReference type="SAM" id="Phobius"/>
    </source>
</evidence>
<keyword evidence="4" id="KW-0812">Transmembrane</keyword>
<comment type="similarity">
    <text evidence="2">Belongs to the major facilitator superfamily. Monocarboxylate porter (TC 2.A.1.13) family.</text>
</comment>
<accession>A0A7D8YUC2</accession>
<feature type="transmembrane region" description="Helical" evidence="4">
    <location>
        <begin position="257"/>
        <end position="274"/>
    </location>
</feature>
<dbReference type="InterPro" id="IPR050327">
    <property type="entry name" value="Proton-linked_MCT"/>
</dbReference>
<keyword evidence="4" id="KW-1133">Transmembrane helix</keyword>
<evidence type="ECO:0000259" key="5">
    <source>
        <dbReference type="PROSITE" id="PS50850"/>
    </source>
</evidence>
<feature type="region of interest" description="Disordered" evidence="3">
    <location>
        <begin position="1"/>
        <end position="24"/>
    </location>
</feature>
<keyword evidence="4" id="KW-0472">Membrane</keyword>
<feature type="transmembrane region" description="Helical" evidence="4">
    <location>
        <begin position="92"/>
        <end position="112"/>
    </location>
</feature>
<reference evidence="6 7" key="1">
    <citation type="submission" date="2018-05" db="EMBL/GenBank/DDBJ databases">
        <title>Whole genome sequencing for identification of molecular markers to develop diagnostic detection tools for the regulated plant pathogen Lachnellula willkommii.</title>
        <authorList>
            <person name="Giroux E."/>
            <person name="Bilodeau G."/>
        </authorList>
    </citation>
    <scope>NUCLEOTIDE SEQUENCE [LARGE SCALE GENOMIC DNA]</scope>
    <source>
        <strain evidence="6 7">CBS 625.97</strain>
    </source>
</reference>
<name>A0A7D8YUC2_9HELO</name>
<dbReference type="Gene3D" id="1.20.1250.20">
    <property type="entry name" value="MFS general substrate transporter like domains"/>
    <property type="match status" value="2"/>
</dbReference>
<feature type="transmembrane region" description="Helical" evidence="4">
    <location>
        <begin position="321"/>
        <end position="340"/>
    </location>
</feature>
<evidence type="ECO:0000313" key="7">
    <source>
        <dbReference type="Proteomes" id="UP000481288"/>
    </source>
</evidence>
<feature type="transmembrane region" description="Helical" evidence="4">
    <location>
        <begin position="380"/>
        <end position="404"/>
    </location>
</feature>
<dbReference type="PROSITE" id="PS50850">
    <property type="entry name" value="MFS"/>
    <property type="match status" value="1"/>
</dbReference>
<dbReference type="InterPro" id="IPR011701">
    <property type="entry name" value="MFS"/>
</dbReference>
<feature type="transmembrane region" description="Helical" evidence="4">
    <location>
        <begin position="346"/>
        <end position="368"/>
    </location>
</feature>
<evidence type="ECO:0000256" key="1">
    <source>
        <dbReference type="ARBA" id="ARBA00004141"/>
    </source>
</evidence>
<feature type="domain" description="Major facilitator superfamily (MFS) profile" evidence="5">
    <location>
        <begin position="257"/>
        <end position="452"/>
    </location>
</feature>
<organism evidence="6 7">
    <name type="scientific">Lachnellula cervina</name>
    <dbReference type="NCBI Taxonomy" id="1316786"/>
    <lineage>
        <taxon>Eukaryota</taxon>
        <taxon>Fungi</taxon>
        <taxon>Dikarya</taxon>
        <taxon>Ascomycota</taxon>
        <taxon>Pezizomycotina</taxon>
        <taxon>Leotiomycetes</taxon>
        <taxon>Helotiales</taxon>
        <taxon>Lachnaceae</taxon>
        <taxon>Lachnellula</taxon>
    </lineage>
</organism>
<dbReference type="OrthoDB" id="2213137at2759"/>
<comment type="caution">
    <text evidence="6">The sequence shown here is derived from an EMBL/GenBank/DDBJ whole genome shotgun (WGS) entry which is preliminary data.</text>
</comment>
<proteinExistence type="inferred from homology"/>
<dbReference type="InterPro" id="IPR020846">
    <property type="entry name" value="MFS_dom"/>
</dbReference>
<dbReference type="Proteomes" id="UP000481288">
    <property type="component" value="Unassembled WGS sequence"/>
</dbReference>
<feature type="transmembrane region" description="Helical" evidence="4">
    <location>
        <begin position="181"/>
        <end position="202"/>
    </location>
</feature>
<dbReference type="InterPro" id="IPR036259">
    <property type="entry name" value="MFS_trans_sf"/>
</dbReference>
<gene>
    <name evidence="6" type="primary">apdF_3</name>
    <name evidence="6" type="ORF">LCER1_G002985</name>
</gene>
<dbReference type="GO" id="GO:0016020">
    <property type="term" value="C:membrane"/>
    <property type="evidence" value="ECO:0007669"/>
    <property type="project" value="UniProtKB-SubCell"/>
</dbReference>
<feature type="transmembrane region" description="Helical" evidence="4">
    <location>
        <begin position="294"/>
        <end position="314"/>
    </location>
</feature>
<dbReference type="Pfam" id="PF07690">
    <property type="entry name" value="MFS_1"/>
    <property type="match status" value="1"/>
</dbReference>
<feature type="transmembrane region" description="Helical" evidence="4">
    <location>
        <begin position="424"/>
        <end position="444"/>
    </location>
</feature>
<feature type="transmembrane region" description="Helical" evidence="4">
    <location>
        <begin position="214"/>
        <end position="233"/>
    </location>
</feature>
<dbReference type="AlphaFoldDB" id="A0A7D8YUC2"/>
<evidence type="ECO:0000313" key="6">
    <source>
        <dbReference type="EMBL" id="TVY54600.1"/>
    </source>
</evidence>
<sequence>MSSLELQNRIALPPTEPPPRQSNDRENLHDVVIIEQNLAPADRGAAAWRLLGAAFVFEALLWGRNLYFGFPLSFGVFQNYYSHLPQFANNRFIPVVGTIASGISYLGAPFIIPVIKRYSKHQRHMILVGWPLCLLGLLAGSFATTLPTLIFTQGIMYGIGFLIFYYNILSFVNEFWIMRRGMAYGILCASSGVSGIVMPFAIEALLARYGYQTTLRIITVGLVVLTGPLIPLLKGRLPPSERAAAGKTNWNALRNPLFWVYCTSNIAQGLGYFFPSLYLPSYATAIGLTPTQGALVLALLSISQVLGQFTFGYLSDHRVPLNLLILTSTLVSGLATLALWGLAKSLAALVVFALVYGFFGAGYVATWARMGSAVSEEPTAALATFSLFCFGKGVGNVAAGPLSAALIRKGVVLGSYGAVRYKSVIVFTGSCMLGSAVSVGAWWVRLKWSRRL</sequence>
<dbReference type="EMBL" id="QGMG01000324">
    <property type="protein sequence ID" value="TVY54600.1"/>
    <property type="molecule type" value="Genomic_DNA"/>
</dbReference>
<dbReference type="PANTHER" id="PTHR11360">
    <property type="entry name" value="MONOCARBOXYLATE TRANSPORTER"/>
    <property type="match status" value="1"/>
</dbReference>
<protein>
    <submittedName>
        <fullName evidence="6">Aspyridones efflux protein apdF</fullName>
    </submittedName>
</protein>
<keyword evidence="7" id="KW-1185">Reference proteome</keyword>